<dbReference type="RefSeq" id="WP_195900831.1">
    <property type="nucleotide sequence ID" value="NZ_JADOGI010000183.1"/>
</dbReference>
<sequence>MRGARARVLIYAAAPSEEPDAVETAYHQISRALSGTPGLLGNELLRAADDPAAFVVMSEWESLAAFRRWEEGAGHRDTTAPLRRHQRAPGHSPFGIYEVKADYSA</sequence>
<evidence type="ECO:0000313" key="3">
    <source>
        <dbReference type="EMBL" id="MBF8191923.1"/>
    </source>
</evidence>
<evidence type="ECO:0000313" key="4">
    <source>
        <dbReference type="Proteomes" id="UP000605361"/>
    </source>
</evidence>
<accession>A0A931AH82</accession>
<keyword evidence="4" id="KW-1185">Reference proteome</keyword>
<dbReference type="InterPro" id="IPR007138">
    <property type="entry name" value="ABM_dom"/>
</dbReference>
<proteinExistence type="predicted"/>
<dbReference type="Pfam" id="PF03992">
    <property type="entry name" value="ABM"/>
    <property type="match status" value="1"/>
</dbReference>
<keyword evidence="3" id="KW-0503">Monooxygenase</keyword>
<dbReference type="Gene3D" id="3.30.70.100">
    <property type="match status" value="1"/>
</dbReference>
<feature type="region of interest" description="Disordered" evidence="1">
    <location>
        <begin position="74"/>
        <end position="93"/>
    </location>
</feature>
<feature type="domain" description="ABM" evidence="2">
    <location>
        <begin position="6"/>
        <end position="97"/>
    </location>
</feature>
<organism evidence="3 4">
    <name type="scientific">Nonomuraea cypriaca</name>
    <dbReference type="NCBI Taxonomy" id="1187855"/>
    <lineage>
        <taxon>Bacteria</taxon>
        <taxon>Bacillati</taxon>
        <taxon>Actinomycetota</taxon>
        <taxon>Actinomycetes</taxon>
        <taxon>Streptosporangiales</taxon>
        <taxon>Streptosporangiaceae</taxon>
        <taxon>Nonomuraea</taxon>
    </lineage>
</organism>
<reference evidence="3" key="1">
    <citation type="submission" date="2020-11" db="EMBL/GenBank/DDBJ databases">
        <title>Whole-genome analyses of Nonomuraea sp. K274.</title>
        <authorList>
            <person name="Veyisoglu A."/>
        </authorList>
    </citation>
    <scope>NUCLEOTIDE SEQUENCE</scope>
    <source>
        <strain evidence="3">K274</strain>
    </source>
</reference>
<dbReference type="Proteomes" id="UP000605361">
    <property type="component" value="Unassembled WGS sequence"/>
</dbReference>
<dbReference type="GO" id="GO:0004497">
    <property type="term" value="F:monooxygenase activity"/>
    <property type="evidence" value="ECO:0007669"/>
    <property type="project" value="UniProtKB-KW"/>
</dbReference>
<name>A0A931AH82_9ACTN</name>
<evidence type="ECO:0000259" key="2">
    <source>
        <dbReference type="PROSITE" id="PS51725"/>
    </source>
</evidence>
<dbReference type="SUPFAM" id="SSF54909">
    <property type="entry name" value="Dimeric alpha+beta barrel"/>
    <property type="match status" value="1"/>
</dbReference>
<evidence type="ECO:0000256" key="1">
    <source>
        <dbReference type="SAM" id="MobiDB-lite"/>
    </source>
</evidence>
<protein>
    <submittedName>
        <fullName evidence="3">Antibiotic biosynthesis monooxygenase</fullName>
    </submittedName>
</protein>
<gene>
    <name evidence="3" type="ORF">ITP53_40840</name>
</gene>
<keyword evidence="3" id="KW-0560">Oxidoreductase</keyword>
<dbReference type="AlphaFoldDB" id="A0A931AH82"/>
<dbReference type="EMBL" id="JADOGI010000183">
    <property type="protein sequence ID" value="MBF8191923.1"/>
    <property type="molecule type" value="Genomic_DNA"/>
</dbReference>
<dbReference type="InterPro" id="IPR011008">
    <property type="entry name" value="Dimeric_a/b-barrel"/>
</dbReference>
<dbReference type="PROSITE" id="PS51725">
    <property type="entry name" value="ABM"/>
    <property type="match status" value="1"/>
</dbReference>
<comment type="caution">
    <text evidence="3">The sequence shown here is derived from an EMBL/GenBank/DDBJ whole genome shotgun (WGS) entry which is preliminary data.</text>
</comment>